<name>A0A314XXJ3_PRUYE</name>
<accession>A0A314XXJ3</accession>
<evidence type="ECO:0000313" key="1">
    <source>
        <dbReference type="EMBL" id="PQP99241.1"/>
    </source>
</evidence>
<proteinExistence type="predicted"/>
<sequence>MNVAIVTATAAARAAALAQGQATAAAAPPERSFFTVTENRCMKIVTGQLHGPHHSAILMELRETMQSDAAKDHIMPHRERLRRLHRGRFPQT</sequence>
<keyword evidence="2" id="KW-1185">Reference proteome</keyword>
<protein>
    <submittedName>
        <fullName evidence="1">Uncharacterized protein</fullName>
    </submittedName>
</protein>
<gene>
    <name evidence="1" type="ORF">Pyn_27461</name>
</gene>
<comment type="caution">
    <text evidence="1">The sequence shown here is derived from an EMBL/GenBank/DDBJ whole genome shotgun (WGS) entry which is preliminary data.</text>
</comment>
<organism evidence="1 2">
    <name type="scientific">Prunus yedoensis var. nudiflora</name>
    <dbReference type="NCBI Taxonomy" id="2094558"/>
    <lineage>
        <taxon>Eukaryota</taxon>
        <taxon>Viridiplantae</taxon>
        <taxon>Streptophyta</taxon>
        <taxon>Embryophyta</taxon>
        <taxon>Tracheophyta</taxon>
        <taxon>Spermatophyta</taxon>
        <taxon>Magnoliopsida</taxon>
        <taxon>eudicotyledons</taxon>
        <taxon>Gunneridae</taxon>
        <taxon>Pentapetalae</taxon>
        <taxon>rosids</taxon>
        <taxon>fabids</taxon>
        <taxon>Rosales</taxon>
        <taxon>Rosaceae</taxon>
        <taxon>Amygdaloideae</taxon>
        <taxon>Amygdaleae</taxon>
        <taxon>Prunus</taxon>
    </lineage>
</organism>
<dbReference type="AlphaFoldDB" id="A0A314XXJ3"/>
<evidence type="ECO:0000313" key="2">
    <source>
        <dbReference type="Proteomes" id="UP000250321"/>
    </source>
</evidence>
<dbReference type="OrthoDB" id="10472254at2759"/>
<dbReference type="EMBL" id="PJQY01001836">
    <property type="protein sequence ID" value="PQP99241.1"/>
    <property type="molecule type" value="Genomic_DNA"/>
</dbReference>
<reference evidence="1 2" key="1">
    <citation type="submission" date="2018-02" db="EMBL/GenBank/DDBJ databases">
        <title>Draft genome of wild Prunus yedoensis var. nudiflora.</title>
        <authorList>
            <person name="Baek S."/>
            <person name="Kim J.-H."/>
            <person name="Choi K."/>
            <person name="Kim G.-B."/>
            <person name="Cho A."/>
            <person name="Jang H."/>
            <person name="Shin C.-H."/>
            <person name="Yu H.-J."/>
            <person name="Mun J.-H."/>
        </authorList>
    </citation>
    <scope>NUCLEOTIDE SEQUENCE [LARGE SCALE GENOMIC DNA]</scope>
    <source>
        <strain evidence="2">cv. Jeju island</strain>
        <tissue evidence="1">Leaf</tissue>
    </source>
</reference>
<dbReference type="Proteomes" id="UP000250321">
    <property type="component" value="Unassembled WGS sequence"/>
</dbReference>